<dbReference type="GO" id="GO:0016973">
    <property type="term" value="P:poly(A)+ mRNA export from nucleus"/>
    <property type="evidence" value="ECO:0007669"/>
    <property type="project" value="TreeGrafter"/>
</dbReference>
<keyword evidence="7" id="KW-1185">Reference proteome</keyword>
<dbReference type="Pfam" id="PF04097">
    <property type="entry name" value="Nic96"/>
    <property type="match status" value="1"/>
</dbReference>
<evidence type="ECO:0000256" key="6">
    <source>
        <dbReference type="SAM" id="MobiDB-lite"/>
    </source>
</evidence>
<feature type="region of interest" description="Disordered" evidence="6">
    <location>
        <begin position="138"/>
        <end position="161"/>
    </location>
</feature>
<evidence type="ECO:0000256" key="1">
    <source>
        <dbReference type="ARBA" id="ARBA00004567"/>
    </source>
</evidence>
<dbReference type="GO" id="GO:0017056">
    <property type="term" value="F:structural constituent of nuclear pore"/>
    <property type="evidence" value="ECO:0007669"/>
    <property type="project" value="InterPro"/>
</dbReference>
<dbReference type="InterPro" id="IPR007231">
    <property type="entry name" value="Nucleoporin_int_Nup93/Nic96"/>
</dbReference>
<keyword evidence="5" id="KW-0472">Membrane</keyword>
<dbReference type="AlphaFoldDB" id="A0AAF3EEF7"/>
<evidence type="ECO:0000256" key="5">
    <source>
        <dbReference type="RuleBase" id="RU364035"/>
    </source>
</evidence>
<dbReference type="Proteomes" id="UP000887575">
    <property type="component" value="Unassembled WGS sequence"/>
</dbReference>
<proteinExistence type="inferred from homology"/>
<evidence type="ECO:0000256" key="3">
    <source>
        <dbReference type="ARBA" id="ARBA00023132"/>
    </source>
</evidence>
<reference evidence="8" key="1">
    <citation type="submission" date="2024-02" db="UniProtKB">
        <authorList>
            <consortium name="WormBaseParasite"/>
        </authorList>
    </citation>
    <scope>IDENTIFICATION</scope>
</reference>
<comment type="subcellular location">
    <subcellularLocation>
        <location evidence="1 5">Nucleus</location>
        <location evidence="1 5">Nuclear pore complex</location>
    </subcellularLocation>
</comment>
<comment type="similarity">
    <text evidence="2 5">Belongs to the nucleoporin interacting component (NIC) family.</text>
</comment>
<dbReference type="WBParaSite" id="MBELARI_LOCUS12358">
    <property type="protein sequence ID" value="MBELARI_LOCUS12358"/>
    <property type="gene ID" value="MBELARI_LOCUS12358"/>
</dbReference>
<sequence length="771" mass="85706">MFDEILNRAEKLSSQHTLAGRIADAAAQNHEPSAPTHPHVVDKQLGIDLTEIFRASESLVRKKLPGEARAQKSYLFGKHGIIFGGAPNISQAAAVEKVVVPDDEEAINVLTDRVRLEAERAFFNQVLLNRPHPSFHSVRPESSFGTNLPSTPMRPLPASVTGPRLGDRRAAIFSDRFRSYLRSDKRKDLSQLLNEAVIESNSDPVVADMWAQITAMVGKRCTSASGDVPIIMELVTRATNYLHKSFVDHMQRCVDQNLERARRGGIPGTRALAAAYIKGCCDIASDVEDGCLGDDCPVWQVIYTCFRSGDLAAASDALDKVATNQRTNVLYKALVHLKSNPKLTKELKDKLKVEWRHEQNSVRDLFRRSMYCALLGVEAPIADTMENWIWFKLIPLRLDPSMTEALYTDLQKTISLDYGEAHFMADGMNEAPLYFSALCLSGQFERAIDLLVQMNCLVDAVHMAILAHENSLLRLTDAIMDAHNIKLLNSTDQSVDASISLARLLVAYTKPFEMDDIETTLDYFYILKDQKTAQGRDIFESAVSRVLYLTGEVRKVIGEIKSSKRTAALIDNYDIDTTAVITRVAEDTELSGNPDQAIEILHICGEDDRAITVMCKRLAEAITQNDEKLRERLIGAAQKLATDAPAASHERIQTLCVLLDTLQLLIRCQQADYESVLHIIKKTGLIPTDPEQVHAFTSQEHLTPPQVTTVLPDVCLAVMNCLAVGFPQSTIPVQQRMQRLGQAIVMFAASTAYKFPQNIISKILVTQAKIQ</sequence>
<dbReference type="PANTHER" id="PTHR11225:SF4">
    <property type="entry name" value="NUCLEAR PORE COMPLEX PROTEIN NUP93"/>
    <property type="match status" value="1"/>
</dbReference>
<keyword evidence="5" id="KW-0811">Translocation</keyword>
<dbReference type="GO" id="GO:0005643">
    <property type="term" value="C:nuclear pore"/>
    <property type="evidence" value="ECO:0007669"/>
    <property type="project" value="UniProtKB-SubCell"/>
</dbReference>
<evidence type="ECO:0000313" key="8">
    <source>
        <dbReference type="WBParaSite" id="MBELARI_LOCUS12358"/>
    </source>
</evidence>
<dbReference type="PANTHER" id="PTHR11225">
    <property type="entry name" value="NUCLEAR PORE COMPLEX PROTEIN NUP93 NUCLEOPORIN NUP93 DEAD EYE PROTEIN"/>
    <property type="match status" value="1"/>
</dbReference>
<accession>A0AAF3EEF7</accession>
<keyword evidence="4 5" id="KW-0539">Nucleus</keyword>
<evidence type="ECO:0000313" key="7">
    <source>
        <dbReference type="Proteomes" id="UP000887575"/>
    </source>
</evidence>
<keyword evidence="5" id="KW-0813">Transport</keyword>
<evidence type="ECO:0000256" key="4">
    <source>
        <dbReference type="ARBA" id="ARBA00023242"/>
    </source>
</evidence>
<protein>
    <recommendedName>
        <fullName evidence="5">Nuclear pore protein</fullName>
    </recommendedName>
</protein>
<keyword evidence="5" id="KW-0653">Protein transport</keyword>
<keyword evidence="5" id="KW-0509">mRNA transport</keyword>
<organism evidence="7 8">
    <name type="scientific">Mesorhabditis belari</name>
    <dbReference type="NCBI Taxonomy" id="2138241"/>
    <lineage>
        <taxon>Eukaryota</taxon>
        <taxon>Metazoa</taxon>
        <taxon>Ecdysozoa</taxon>
        <taxon>Nematoda</taxon>
        <taxon>Chromadorea</taxon>
        <taxon>Rhabditida</taxon>
        <taxon>Rhabditina</taxon>
        <taxon>Rhabditomorpha</taxon>
        <taxon>Rhabditoidea</taxon>
        <taxon>Rhabditidae</taxon>
        <taxon>Mesorhabditinae</taxon>
        <taxon>Mesorhabditis</taxon>
    </lineage>
</organism>
<keyword evidence="3 5" id="KW-0906">Nuclear pore complex</keyword>
<name>A0AAF3EEF7_9BILA</name>
<dbReference type="GO" id="GO:0006606">
    <property type="term" value="P:protein import into nucleus"/>
    <property type="evidence" value="ECO:0007669"/>
    <property type="project" value="TreeGrafter"/>
</dbReference>
<evidence type="ECO:0000256" key="2">
    <source>
        <dbReference type="ARBA" id="ARBA00010186"/>
    </source>
</evidence>